<dbReference type="Pfam" id="PF06985">
    <property type="entry name" value="HET"/>
    <property type="match status" value="1"/>
</dbReference>
<name>A0AAE0J747_9PEZI</name>
<reference evidence="2" key="2">
    <citation type="submission" date="2023-06" db="EMBL/GenBank/DDBJ databases">
        <authorList>
            <consortium name="Lawrence Berkeley National Laboratory"/>
            <person name="Haridas S."/>
            <person name="Hensen N."/>
            <person name="Bonometti L."/>
            <person name="Westerberg I."/>
            <person name="Brannstrom I.O."/>
            <person name="Guillou S."/>
            <person name="Cros-Aarteil S."/>
            <person name="Calhoun S."/>
            <person name="Kuo A."/>
            <person name="Mondo S."/>
            <person name="Pangilinan J."/>
            <person name="Riley R."/>
            <person name="Labutti K."/>
            <person name="Andreopoulos B."/>
            <person name="Lipzen A."/>
            <person name="Chen C."/>
            <person name="Yanf M."/>
            <person name="Daum C."/>
            <person name="Ng V."/>
            <person name="Clum A."/>
            <person name="Steindorff A."/>
            <person name="Ohm R."/>
            <person name="Martin F."/>
            <person name="Silar P."/>
            <person name="Natvig D."/>
            <person name="Lalanne C."/>
            <person name="Gautier V."/>
            <person name="Ament-Velasquez S.L."/>
            <person name="Kruys A."/>
            <person name="Hutchinson M.I."/>
            <person name="Powell A.J."/>
            <person name="Barry K."/>
            <person name="Miller A.N."/>
            <person name="Grigoriev I.V."/>
            <person name="Debuchy R."/>
            <person name="Gladieux P."/>
            <person name="Thoren M.H."/>
            <person name="Johannesson H."/>
        </authorList>
    </citation>
    <scope>NUCLEOTIDE SEQUENCE</scope>
    <source>
        <strain evidence="2">SMH4131-1</strain>
    </source>
</reference>
<dbReference type="EMBL" id="JAUEPO010000001">
    <property type="protein sequence ID" value="KAK3337782.1"/>
    <property type="molecule type" value="Genomic_DNA"/>
</dbReference>
<dbReference type="PANTHER" id="PTHR33112:SF10">
    <property type="entry name" value="TOL"/>
    <property type="match status" value="1"/>
</dbReference>
<protein>
    <submittedName>
        <fullName evidence="2">Heterokaryon incompatibility protein-domain-containing protein</fullName>
    </submittedName>
</protein>
<dbReference type="PANTHER" id="PTHR33112">
    <property type="entry name" value="DOMAIN PROTEIN, PUTATIVE-RELATED"/>
    <property type="match status" value="1"/>
</dbReference>
<reference evidence="2" key="1">
    <citation type="journal article" date="2023" name="Mol. Phylogenet. Evol.">
        <title>Genome-scale phylogeny and comparative genomics of the fungal order Sordariales.</title>
        <authorList>
            <person name="Hensen N."/>
            <person name="Bonometti L."/>
            <person name="Westerberg I."/>
            <person name="Brannstrom I.O."/>
            <person name="Guillou S."/>
            <person name="Cros-Aarteil S."/>
            <person name="Calhoun S."/>
            <person name="Haridas S."/>
            <person name="Kuo A."/>
            <person name="Mondo S."/>
            <person name="Pangilinan J."/>
            <person name="Riley R."/>
            <person name="LaButti K."/>
            <person name="Andreopoulos B."/>
            <person name="Lipzen A."/>
            <person name="Chen C."/>
            <person name="Yan M."/>
            <person name="Daum C."/>
            <person name="Ng V."/>
            <person name="Clum A."/>
            <person name="Steindorff A."/>
            <person name="Ohm R.A."/>
            <person name="Martin F."/>
            <person name="Silar P."/>
            <person name="Natvig D.O."/>
            <person name="Lalanne C."/>
            <person name="Gautier V."/>
            <person name="Ament-Velasquez S.L."/>
            <person name="Kruys A."/>
            <person name="Hutchinson M.I."/>
            <person name="Powell A.J."/>
            <person name="Barry K."/>
            <person name="Miller A.N."/>
            <person name="Grigoriev I.V."/>
            <person name="Debuchy R."/>
            <person name="Gladieux P."/>
            <person name="Hiltunen Thoren M."/>
            <person name="Johannesson H."/>
        </authorList>
    </citation>
    <scope>NUCLEOTIDE SEQUENCE</scope>
    <source>
        <strain evidence="2">SMH4131-1</strain>
    </source>
</reference>
<accession>A0AAE0J747</accession>
<gene>
    <name evidence="2" type="ORF">B0T19DRAFT_413508</name>
</gene>
<evidence type="ECO:0000313" key="2">
    <source>
        <dbReference type="EMBL" id="KAK3337782.1"/>
    </source>
</evidence>
<evidence type="ECO:0000259" key="1">
    <source>
        <dbReference type="Pfam" id="PF06985"/>
    </source>
</evidence>
<keyword evidence="3" id="KW-1185">Reference proteome</keyword>
<dbReference type="Proteomes" id="UP001286456">
    <property type="component" value="Unassembled WGS sequence"/>
</dbReference>
<evidence type="ECO:0000313" key="3">
    <source>
        <dbReference type="Proteomes" id="UP001286456"/>
    </source>
</evidence>
<proteinExistence type="predicted"/>
<dbReference type="AlphaFoldDB" id="A0AAE0J747"/>
<sequence>MCAQKEHGPLRLPTRLLRLDRSAETVSLVETKQGESIPFVALSHCWGGDLPVKLTTANYESLQRGPPHESLPNTFQDAATVATRFDIAYIWIDALCIIQDDASDWAKEAAHMADVYSNAHFTRIMQEKVLSRRTMVFSSEEVQWECRTARVCECSGITPWDSDNTSIDRQSEMHGRANQEPRKAFRGSASLATWLSSLEQRLESWNTLGSDYTLRSLTKETDKVVAFFGMARKLSSYVNSAYYAAHWLVLVRVSALPLCLAGLASSRGGVGMYGLVLGRRPGGSSFERLGLPPFGFDFEGLSPSGDGMSRHEERVRGFFAAGAVREVVNYCIDGCLQTHAA</sequence>
<feature type="domain" description="Heterokaryon incompatibility" evidence="1">
    <location>
        <begin position="39"/>
        <end position="140"/>
    </location>
</feature>
<dbReference type="InterPro" id="IPR010730">
    <property type="entry name" value="HET"/>
</dbReference>
<organism evidence="2 3">
    <name type="scientific">Cercophora scortea</name>
    <dbReference type="NCBI Taxonomy" id="314031"/>
    <lineage>
        <taxon>Eukaryota</taxon>
        <taxon>Fungi</taxon>
        <taxon>Dikarya</taxon>
        <taxon>Ascomycota</taxon>
        <taxon>Pezizomycotina</taxon>
        <taxon>Sordariomycetes</taxon>
        <taxon>Sordariomycetidae</taxon>
        <taxon>Sordariales</taxon>
        <taxon>Lasiosphaeriaceae</taxon>
        <taxon>Cercophora</taxon>
    </lineage>
</organism>
<comment type="caution">
    <text evidence="2">The sequence shown here is derived from an EMBL/GenBank/DDBJ whole genome shotgun (WGS) entry which is preliminary data.</text>
</comment>